<evidence type="ECO:0000313" key="2">
    <source>
        <dbReference type="EMBL" id="GES91600.1"/>
    </source>
</evidence>
<gene>
    <name evidence="2" type="ORF">RCL2_001840300</name>
</gene>
<feature type="region of interest" description="Disordered" evidence="1">
    <location>
        <begin position="24"/>
        <end position="65"/>
    </location>
</feature>
<dbReference type="AlphaFoldDB" id="A0A8H3LSV0"/>
<dbReference type="EMBL" id="BLAL01000206">
    <property type="protein sequence ID" value="GES91600.1"/>
    <property type="molecule type" value="Genomic_DNA"/>
</dbReference>
<evidence type="ECO:0000313" key="3">
    <source>
        <dbReference type="Proteomes" id="UP000615446"/>
    </source>
</evidence>
<evidence type="ECO:0000256" key="1">
    <source>
        <dbReference type="SAM" id="MobiDB-lite"/>
    </source>
</evidence>
<sequence length="107" mass="12118">MKTSNILSVSTFSLFQFEKKMHETNSNGRFENDDNNNNNSVDADDIESIPDDINNSVDADDIESIPDDIDDPSLVKIYGGKITLNITPFNIFRVNYEITDKINNNNK</sequence>
<protein>
    <submittedName>
        <fullName evidence="2">Uncharacterized protein</fullName>
    </submittedName>
</protein>
<reference evidence="2" key="1">
    <citation type="submission" date="2019-10" db="EMBL/GenBank/DDBJ databases">
        <title>Conservation and host-specific expression of non-tandemly repeated heterogenous ribosome RNA gene in arbuscular mycorrhizal fungi.</title>
        <authorList>
            <person name="Maeda T."/>
            <person name="Kobayashi Y."/>
            <person name="Nakagawa T."/>
            <person name="Ezawa T."/>
            <person name="Yamaguchi K."/>
            <person name="Bino T."/>
            <person name="Nishimoto Y."/>
            <person name="Shigenobu S."/>
            <person name="Kawaguchi M."/>
        </authorList>
    </citation>
    <scope>NUCLEOTIDE SEQUENCE</scope>
    <source>
        <strain evidence="2">HR1</strain>
    </source>
</reference>
<organism evidence="2 3">
    <name type="scientific">Rhizophagus clarus</name>
    <dbReference type="NCBI Taxonomy" id="94130"/>
    <lineage>
        <taxon>Eukaryota</taxon>
        <taxon>Fungi</taxon>
        <taxon>Fungi incertae sedis</taxon>
        <taxon>Mucoromycota</taxon>
        <taxon>Glomeromycotina</taxon>
        <taxon>Glomeromycetes</taxon>
        <taxon>Glomerales</taxon>
        <taxon>Glomeraceae</taxon>
        <taxon>Rhizophagus</taxon>
    </lineage>
</organism>
<dbReference type="Proteomes" id="UP000615446">
    <property type="component" value="Unassembled WGS sequence"/>
</dbReference>
<accession>A0A8H3LSV0</accession>
<name>A0A8H3LSV0_9GLOM</name>
<proteinExistence type="predicted"/>
<comment type="caution">
    <text evidence="2">The sequence shown here is derived from an EMBL/GenBank/DDBJ whole genome shotgun (WGS) entry which is preliminary data.</text>
</comment>